<proteinExistence type="predicted"/>
<gene>
    <name evidence="8" type="ORF">PAECIP111893_00235</name>
</gene>
<name>A0ABN8FUT3_9BACL</name>
<feature type="transmembrane region" description="Helical" evidence="6">
    <location>
        <begin position="75"/>
        <end position="91"/>
    </location>
</feature>
<dbReference type="Proteomes" id="UP000838686">
    <property type="component" value="Unassembled WGS sequence"/>
</dbReference>
<organism evidence="8 9">
    <name type="scientific">Paenibacillus plantiphilus</name>
    <dbReference type="NCBI Taxonomy" id="2905650"/>
    <lineage>
        <taxon>Bacteria</taxon>
        <taxon>Bacillati</taxon>
        <taxon>Bacillota</taxon>
        <taxon>Bacilli</taxon>
        <taxon>Bacillales</taxon>
        <taxon>Paenibacillaceae</taxon>
        <taxon>Paenibacillus</taxon>
    </lineage>
</organism>
<comment type="subcellular location">
    <subcellularLocation>
        <location evidence="1">Cell membrane</location>
        <topology evidence="1">Multi-pass membrane protein</topology>
    </subcellularLocation>
</comment>
<feature type="transmembrane region" description="Helical" evidence="6">
    <location>
        <begin position="51"/>
        <end position="69"/>
    </location>
</feature>
<evidence type="ECO:0000256" key="2">
    <source>
        <dbReference type="ARBA" id="ARBA00022475"/>
    </source>
</evidence>
<dbReference type="RefSeq" id="WP_236338441.1">
    <property type="nucleotide sequence ID" value="NZ_CAKMMF010000001.1"/>
</dbReference>
<evidence type="ECO:0000256" key="1">
    <source>
        <dbReference type="ARBA" id="ARBA00004651"/>
    </source>
</evidence>
<dbReference type="PANTHER" id="PTHR35007">
    <property type="entry name" value="INTEGRAL MEMBRANE PROTEIN-RELATED"/>
    <property type="match status" value="1"/>
</dbReference>
<feature type="transmembrane region" description="Helical" evidence="6">
    <location>
        <begin position="255"/>
        <end position="275"/>
    </location>
</feature>
<reference evidence="8" key="1">
    <citation type="submission" date="2022-01" db="EMBL/GenBank/DDBJ databases">
        <authorList>
            <person name="Criscuolo A."/>
        </authorList>
    </citation>
    <scope>NUCLEOTIDE SEQUENCE</scope>
    <source>
        <strain evidence="8">CIP111893</strain>
    </source>
</reference>
<dbReference type="PANTHER" id="PTHR35007:SF1">
    <property type="entry name" value="PILUS ASSEMBLY PROTEIN"/>
    <property type="match status" value="1"/>
</dbReference>
<dbReference type="EMBL" id="CAKMMF010000001">
    <property type="protein sequence ID" value="CAH1190220.1"/>
    <property type="molecule type" value="Genomic_DNA"/>
</dbReference>
<keyword evidence="9" id="KW-1185">Reference proteome</keyword>
<dbReference type="Pfam" id="PF00482">
    <property type="entry name" value="T2SSF"/>
    <property type="match status" value="1"/>
</dbReference>
<evidence type="ECO:0000256" key="3">
    <source>
        <dbReference type="ARBA" id="ARBA00022692"/>
    </source>
</evidence>
<accession>A0ABN8FUT3</accession>
<evidence type="ECO:0000256" key="4">
    <source>
        <dbReference type="ARBA" id="ARBA00022989"/>
    </source>
</evidence>
<comment type="caution">
    <text evidence="8">The sequence shown here is derived from an EMBL/GenBank/DDBJ whole genome shotgun (WGS) entry which is preliminary data.</text>
</comment>
<evidence type="ECO:0000313" key="8">
    <source>
        <dbReference type="EMBL" id="CAH1190220.1"/>
    </source>
</evidence>
<sequence>MKIQRKVKNRGAGGWLKWLGWPESSQNEGSKGQRTAQLPQYTVYQLSRNQFMLAAAAGCGIVFIAAYLFYRSVPVALILAMAGALAPRLHRKSLLSRRRMRLTLQFKEALYSITSSLAAGRSVENAVVTSIDDLRLLYPDPTTEIITEFEIIRSRMAYGEPLEHALIDFSDRANMDDIAQFVDVFVTCKRSGGDLVEVIRRTSQTIGEKLDVQQEIAVMIAQKRFESRIMMAVPFVFLAFLSFAAPDYMTPLYSGMGYAMLTVSMILLGVCYGFMIKIMNIRM</sequence>
<evidence type="ECO:0000256" key="5">
    <source>
        <dbReference type="ARBA" id="ARBA00023136"/>
    </source>
</evidence>
<keyword evidence="2" id="KW-1003">Cell membrane</keyword>
<keyword evidence="4 6" id="KW-1133">Transmembrane helix</keyword>
<keyword evidence="3 6" id="KW-0812">Transmembrane</keyword>
<dbReference type="InterPro" id="IPR018076">
    <property type="entry name" value="T2SS_GspF_dom"/>
</dbReference>
<protein>
    <recommendedName>
        <fullName evidence="7">Type II secretion system protein GspF domain-containing protein</fullName>
    </recommendedName>
</protein>
<evidence type="ECO:0000256" key="6">
    <source>
        <dbReference type="SAM" id="Phobius"/>
    </source>
</evidence>
<keyword evidence="5 6" id="KW-0472">Membrane</keyword>
<evidence type="ECO:0000313" key="9">
    <source>
        <dbReference type="Proteomes" id="UP000838686"/>
    </source>
</evidence>
<evidence type="ECO:0000259" key="7">
    <source>
        <dbReference type="Pfam" id="PF00482"/>
    </source>
</evidence>
<feature type="domain" description="Type II secretion system protein GspF" evidence="7">
    <location>
        <begin position="113"/>
        <end position="241"/>
    </location>
</feature>
<feature type="transmembrane region" description="Helical" evidence="6">
    <location>
        <begin position="229"/>
        <end position="249"/>
    </location>
</feature>